<name>A0A6P0UPV1_9FLAO</name>
<dbReference type="InterPro" id="IPR046578">
    <property type="entry name" value="DUF6638"/>
</dbReference>
<proteinExistence type="predicted"/>
<accession>A0A6P0UPV1</accession>
<comment type="caution">
    <text evidence="1">The sequence shown here is derived from an EMBL/GenBank/DDBJ whole genome shotgun (WGS) entry which is preliminary data.</text>
</comment>
<evidence type="ECO:0000313" key="1">
    <source>
        <dbReference type="EMBL" id="NER13859.1"/>
    </source>
</evidence>
<dbReference type="Pfam" id="PF20343">
    <property type="entry name" value="DUF6638"/>
    <property type="match status" value="1"/>
</dbReference>
<keyword evidence="2" id="KW-1185">Reference proteome</keyword>
<dbReference type="AlphaFoldDB" id="A0A6P0UPV1"/>
<dbReference type="RefSeq" id="WP_163607051.1">
    <property type="nucleotide sequence ID" value="NZ_JAABOO010000002.1"/>
</dbReference>
<dbReference type="Proteomes" id="UP000468581">
    <property type="component" value="Unassembled WGS sequence"/>
</dbReference>
<gene>
    <name evidence="1" type="ORF">GWK08_10440</name>
</gene>
<protein>
    <submittedName>
        <fullName evidence="1">Uncharacterized protein</fullName>
    </submittedName>
</protein>
<organism evidence="1 2">
    <name type="scientific">Leptobacterium flavescens</name>
    <dbReference type="NCBI Taxonomy" id="472055"/>
    <lineage>
        <taxon>Bacteria</taxon>
        <taxon>Pseudomonadati</taxon>
        <taxon>Bacteroidota</taxon>
        <taxon>Flavobacteriia</taxon>
        <taxon>Flavobacteriales</taxon>
        <taxon>Flavobacteriaceae</taxon>
        <taxon>Leptobacterium</taxon>
    </lineage>
</organism>
<dbReference type="EMBL" id="JAABOO010000002">
    <property type="protein sequence ID" value="NER13859.1"/>
    <property type="molecule type" value="Genomic_DNA"/>
</dbReference>
<evidence type="ECO:0000313" key="2">
    <source>
        <dbReference type="Proteomes" id="UP000468581"/>
    </source>
</evidence>
<sequence>MDKLKAEKLFGGALVPVTGSLVERYNQCLTMIGQTPTGLDGFSVDGIGWSPEIAEEKNDLYYLNNGEANPHAIIISPMQEGRPVYVPFHSFDREIMAIIFDTYSAVLKDITKDGAVCVDLDQYIDAFYEPFDLLKYKNISVGFKLLNELDKVQKEQQDLITHFNEGNNFIDEEIHIQLLASARKYGDLRKRKLSLKPIDYKTSSFYTRAFGGVFIIRKFARPIMIFESREWHQKAIQDTLHDVLIYHIQDRELIAQLEKNILIDYNLKKVVETERYERIKKHILIEQLEEIEHSTEEIISNQILFKSYLNKMDISRRNIVMGVERYNEKVLIDKQLNVYDHIDHQFFHALCEPHATLSEKQKDLIWKLLIKIAPKDPLFLYWYDKESFYETYKKWDSSYQEWIIDYIKEQHKNEES</sequence>
<reference evidence="1 2" key="1">
    <citation type="submission" date="2020-01" db="EMBL/GenBank/DDBJ databases">
        <title>Leptobacterium flavescens.</title>
        <authorList>
            <person name="Wang G."/>
        </authorList>
    </citation>
    <scope>NUCLEOTIDE SEQUENCE [LARGE SCALE GENOMIC DNA]</scope>
    <source>
        <strain evidence="1 2">KCTC 22160</strain>
    </source>
</reference>